<name>W1PS20_AMBTC</name>
<reference evidence="3" key="1">
    <citation type="journal article" date="2013" name="Science">
        <title>The Amborella genome and the evolution of flowering plants.</title>
        <authorList>
            <consortium name="Amborella Genome Project"/>
        </authorList>
    </citation>
    <scope>NUCLEOTIDE SEQUENCE [LARGE SCALE GENOMIC DNA]</scope>
</reference>
<evidence type="ECO:0000313" key="2">
    <source>
        <dbReference type="EMBL" id="ERN10833.1"/>
    </source>
</evidence>
<accession>W1PS20</accession>
<dbReference type="Pfam" id="PF17921">
    <property type="entry name" value="Integrase_H2C2"/>
    <property type="match status" value="1"/>
</dbReference>
<protein>
    <recommendedName>
        <fullName evidence="1">Integrase zinc-binding domain-containing protein</fullName>
    </recommendedName>
</protein>
<organism evidence="2 3">
    <name type="scientific">Amborella trichopoda</name>
    <dbReference type="NCBI Taxonomy" id="13333"/>
    <lineage>
        <taxon>Eukaryota</taxon>
        <taxon>Viridiplantae</taxon>
        <taxon>Streptophyta</taxon>
        <taxon>Embryophyta</taxon>
        <taxon>Tracheophyta</taxon>
        <taxon>Spermatophyta</taxon>
        <taxon>Magnoliopsida</taxon>
        <taxon>Amborellales</taxon>
        <taxon>Amborellaceae</taxon>
        <taxon>Amborella</taxon>
    </lineage>
</organism>
<dbReference type="OMA" id="LARIHFC"/>
<keyword evidence="3" id="KW-1185">Reference proteome</keyword>
<proteinExistence type="predicted"/>
<sequence length="119" mass="13686">MNFLLARIHFCPSTPILPKHYGSDSYFSKVIGELPETPNSPYILFNGYLFRGNSLCVPERFLRLQVVAELPKSTTMKHFGQDKTEALVRQRYYWPSLQRDEKSMCKSYCEASGSNVKAL</sequence>
<gene>
    <name evidence="2" type="ORF">AMTR_s00027p00240390</name>
</gene>
<dbReference type="Gene3D" id="1.10.340.70">
    <property type="match status" value="1"/>
</dbReference>
<evidence type="ECO:0000313" key="3">
    <source>
        <dbReference type="Proteomes" id="UP000017836"/>
    </source>
</evidence>
<evidence type="ECO:0000259" key="1">
    <source>
        <dbReference type="Pfam" id="PF17921"/>
    </source>
</evidence>
<dbReference type="EMBL" id="KI392798">
    <property type="protein sequence ID" value="ERN10833.1"/>
    <property type="molecule type" value="Genomic_DNA"/>
</dbReference>
<feature type="domain" description="Integrase zinc-binding" evidence="1">
    <location>
        <begin position="62"/>
        <end position="107"/>
    </location>
</feature>
<dbReference type="Gramene" id="ERN10833">
    <property type="protein sequence ID" value="ERN10833"/>
    <property type="gene ID" value="AMTR_s00027p00240390"/>
</dbReference>
<dbReference type="AlphaFoldDB" id="W1PS20"/>
<dbReference type="InterPro" id="IPR041588">
    <property type="entry name" value="Integrase_H2C2"/>
</dbReference>
<dbReference type="HOGENOM" id="CLU_2064625_0_0_1"/>
<dbReference type="Proteomes" id="UP000017836">
    <property type="component" value="Unassembled WGS sequence"/>
</dbReference>